<name>W2UQX9_9FLAO</name>
<accession>W2UQX9</accession>
<dbReference type="Proteomes" id="UP000018850">
    <property type="component" value="Unassembled WGS sequence"/>
</dbReference>
<dbReference type="AlphaFoldDB" id="W2UQX9"/>
<reference evidence="2" key="1">
    <citation type="submission" date="2013-11" db="EMBL/GenBank/DDBJ databases">
        <title>Draft genome sequence from a member of Zhouia, isolated tidal flat.</title>
        <authorList>
            <person name="Jin H."/>
            <person name="Jeon C.O."/>
        </authorList>
    </citation>
    <scope>NUCLEOTIDE SEQUENCE [LARGE SCALE GENOMIC DNA]</scope>
    <source>
        <strain evidence="2">AD3</strain>
    </source>
</reference>
<protein>
    <submittedName>
        <fullName evidence="1">Uncharacterized protein</fullName>
    </submittedName>
</protein>
<reference evidence="1 2" key="2">
    <citation type="journal article" date="2016" name="Genome Announc.">
        <title>Draft Genome Sequence of Zhouia amylolytica AD3, Isolated from Tidal Flat Sediment.</title>
        <authorList>
            <person name="Jia B."/>
            <person name="Jin H.M."/>
            <person name="Lee H.J."/>
            <person name="Jeon C.O."/>
        </authorList>
    </citation>
    <scope>NUCLEOTIDE SEQUENCE [LARGE SCALE GENOMIC DNA]</scope>
    <source>
        <strain evidence="1 2">AD3</strain>
    </source>
</reference>
<proteinExistence type="predicted"/>
<sequence length="47" mass="5370">MLNLNCFTTKIINRNKLNALLWGKVKDEVMELCGYAVMELCGYGVME</sequence>
<comment type="caution">
    <text evidence="1">The sequence shown here is derived from an EMBL/GenBank/DDBJ whole genome shotgun (WGS) entry which is preliminary data.</text>
</comment>
<dbReference type="EMBL" id="AYXY01000002">
    <property type="protein sequence ID" value="ETN96570.1"/>
    <property type="molecule type" value="Genomic_DNA"/>
</dbReference>
<evidence type="ECO:0000313" key="1">
    <source>
        <dbReference type="EMBL" id="ETN96570.1"/>
    </source>
</evidence>
<gene>
    <name evidence="1" type="ORF">P278_06480</name>
</gene>
<organism evidence="1 2">
    <name type="scientific">Zhouia amylolytica AD3</name>
    <dbReference type="NCBI Taxonomy" id="1286632"/>
    <lineage>
        <taxon>Bacteria</taxon>
        <taxon>Pseudomonadati</taxon>
        <taxon>Bacteroidota</taxon>
        <taxon>Flavobacteriia</taxon>
        <taxon>Flavobacteriales</taxon>
        <taxon>Flavobacteriaceae</taxon>
        <taxon>Zhouia</taxon>
    </lineage>
</organism>
<keyword evidence="2" id="KW-1185">Reference proteome</keyword>
<evidence type="ECO:0000313" key="2">
    <source>
        <dbReference type="Proteomes" id="UP000018850"/>
    </source>
</evidence>